<keyword evidence="2" id="KW-0472">Membrane</keyword>
<proteinExistence type="predicted"/>
<feature type="compositionally biased region" description="Basic and acidic residues" evidence="1">
    <location>
        <begin position="90"/>
        <end position="112"/>
    </location>
</feature>
<dbReference type="AlphaFoldDB" id="A0A1T5H3P9"/>
<dbReference type="STRING" id="651661.SAMN05660293_04812"/>
<keyword evidence="2" id="KW-0812">Transmembrane</keyword>
<reference evidence="4" key="1">
    <citation type="submission" date="2017-02" db="EMBL/GenBank/DDBJ databases">
        <authorList>
            <person name="Varghese N."/>
            <person name="Submissions S."/>
        </authorList>
    </citation>
    <scope>NUCLEOTIDE SEQUENCE [LARGE SCALE GENOMIC DNA]</scope>
    <source>
        <strain evidence="4">DSM 22270</strain>
    </source>
</reference>
<organism evidence="3 4">
    <name type="scientific">Dyadobacter psychrophilus</name>
    <dbReference type="NCBI Taxonomy" id="651661"/>
    <lineage>
        <taxon>Bacteria</taxon>
        <taxon>Pseudomonadati</taxon>
        <taxon>Bacteroidota</taxon>
        <taxon>Cytophagia</taxon>
        <taxon>Cytophagales</taxon>
        <taxon>Spirosomataceae</taxon>
        <taxon>Dyadobacter</taxon>
    </lineage>
</organism>
<evidence type="ECO:0000256" key="1">
    <source>
        <dbReference type="SAM" id="MobiDB-lite"/>
    </source>
</evidence>
<dbReference type="RefSeq" id="WP_082217273.1">
    <property type="nucleotide sequence ID" value="NZ_FUZA01000008.1"/>
</dbReference>
<dbReference type="EMBL" id="FUZA01000008">
    <property type="protein sequence ID" value="SKC15231.1"/>
    <property type="molecule type" value="Genomic_DNA"/>
</dbReference>
<gene>
    <name evidence="3" type="ORF">SAMN05660293_04812</name>
</gene>
<protein>
    <recommendedName>
        <fullName evidence="5">Outer membrane protein beta-barrel domain-containing protein</fullName>
    </recommendedName>
</protein>
<feature type="compositionally biased region" description="Basic and acidic residues" evidence="1">
    <location>
        <begin position="120"/>
        <end position="131"/>
    </location>
</feature>
<evidence type="ECO:0000256" key="2">
    <source>
        <dbReference type="SAM" id="Phobius"/>
    </source>
</evidence>
<keyword evidence="2" id="KW-1133">Transmembrane helix</keyword>
<feature type="region of interest" description="Disordered" evidence="1">
    <location>
        <begin position="80"/>
        <end position="192"/>
    </location>
</feature>
<evidence type="ECO:0000313" key="4">
    <source>
        <dbReference type="Proteomes" id="UP000190897"/>
    </source>
</evidence>
<accession>A0A1T5H3P9</accession>
<sequence>MIELPDDELDKLFRKSSEELDPQFDPEDWNKLKKRLDAHDGKVAGGWFKKWWPLGLLALLVPAGFVVYFFTKSTVSESAKTKQNVAITPRLEEPAAHPVSRAEENATRKPEDPVAPPVSRAEENATRKSKEPAAPSVSKMIRNKEAEIAKSSSISNSNITDYQRRKKLPRSQSKTGGVYLEPNRSKQEGGDGAFSINKIAESKAVRSVLGNNAVSQDIIANQDRIEQTISEDQARLLISAATLASRTLNWENQPEIPAVTFSAPEPASEPAKPEKVKKDYAKWAVRLGYSPDLSTVGFKNYTKPGAAFSLLIEYGLSSRLYLQAGVVRSVKDYTANAGEYKLPKYVTDINTPYDVDGSCTMFEIPVGLRYNVVRDEQSKWFVGTGVSSYYAQKERYNYNYEHYIHGQKPYWQGKTGWFLLSHINASVGYERTITKKLSLVAEPYIRIPVKGVGYGKVNLTTVGMWISLRYTPAFK</sequence>
<feature type="transmembrane region" description="Helical" evidence="2">
    <location>
        <begin position="51"/>
        <end position="70"/>
    </location>
</feature>
<feature type="compositionally biased region" description="Low complexity" evidence="1">
    <location>
        <begin position="149"/>
        <end position="158"/>
    </location>
</feature>
<dbReference type="OrthoDB" id="1523584at2"/>
<keyword evidence="4" id="KW-1185">Reference proteome</keyword>
<dbReference type="Proteomes" id="UP000190897">
    <property type="component" value="Unassembled WGS sequence"/>
</dbReference>
<name>A0A1T5H3P9_9BACT</name>
<evidence type="ECO:0000313" key="3">
    <source>
        <dbReference type="EMBL" id="SKC15231.1"/>
    </source>
</evidence>
<evidence type="ECO:0008006" key="5">
    <source>
        <dbReference type="Google" id="ProtNLM"/>
    </source>
</evidence>